<reference evidence="2 3" key="1">
    <citation type="submission" date="2020-05" db="EMBL/GenBank/DDBJ databases">
        <title>Actinomadura verrucosospora NRRL-B18236 (PFL_A860) Genome sequencing and assembly.</title>
        <authorList>
            <person name="Samborskyy M."/>
        </authorList>
    </citation>
    <scope>NUCLEOTIDE SEQUENCE [LARGE SCALE GENOMIC DNA]</scope>
    <source>
        <strain evidence="2 3">NRRL:B18236</strain>
    </source>
</reference>
<proteinExistence type="predicted"/>
<evidence type="ECO:0000313" key="3">
    <source>
        <dbReference type="Proteomes" id="UP000501240"/>
    </source>
</evidence>
<feature type="region of interest" description="Disordered" evidence="1">
    <location>
        <begin position="1"/>
        <end position="99"/>
    </location>
</feature>
<sequence>MVPPQTLAEHDDGPWTLHAPAGEIVGTTSRDSYGGRSAEWSTTTGDPGRHRLPHHGPPRLRRPRPRSRWRAGLRLGGSPTRSTSKESPSRSPQRKEGWPMIVTKVRRPRGVCQHSTRRFPARGTCTRSRITAPSALGRCGNCGAPMVVDPSDPSGNKWVCSAGC</sequence>
<evidence type="ECO:0000313" key="2">
    <source>
        <dbReference type="EMBL" id="QKG23648.1"/>
    </source>
</evidence>
<dbReference type="EMBL" id="CP053892">
    <property type="protein sequence ID" value="QKG23648.1"/>
    <property type="molecule type" value="Genomic_DNA"/>
</dbReference>
<feature type="compositionally biased region" description="Basic and acidic residues" evidence="1">
    <location>
        <begin position="83"/>
        <end position="97"/>
    </location>
</feature>
<accession>A0A7D4APQ9</accession>
<feature type="compositionally biased region" description="Basic residues" evidence="1">
    <location>
        <begin position="50"/>
        <end position="71"/>
    </location>
</feature>
<gene>
    <name evidence="2" type="ORF">ACTIVE_5291</name>
</gene>
<dbReference type="Proteomes" id="UP000501240">
    <property type="component" value="Chromosome"/>
</dbReference>
<name>A0A7D4APQ9_ACTVE</name>
<organism evidence="2 3">
    <name type="scientific">Actinomadura verrucosospora</name>
    <dbReference type="NCBI Taxonomy" id="46165"/>
    <lineage>
        <taxon>Bacteria</taxon>
        <taxon>Bacillati</taxon>
        <taxon>Actinomycetota</taxon>
        <taxon>Actinomycetes</taxon>
        <taxon>Streptosporangiales</taxon>
        <taxon>Thermomonosporaceae</taxon>
        <taxon>Actinomadura</taxon>
    </lineage>
</organism>
<protein>
    <submittedName>
        <fullName evidence="2">Uncharacterized protein</fullName>
    </submittedName>
</protein>
<dbReference type="AlphaFoldDB" id="A0A7D4APQ9"/>
<keyword evidence="3" id="KW-1185">Reference proteome</keyword>
<evidence type="ECO:0000256" key="1">
    <source>
        <dbReference type="SAM" id="MobiDB-lite"/>
    </source>
</evidence>